<evidence type="ECO:0000313" key="2">
    <source>
        <dbReference type="EMBL" id="MDX8419748.1"/>
    </source>
</evidence>
<organism evidence="2 3">
    <name type="scientific">Grylomicrobium aquisgranensis</name>
    <dbReference type="NCBI Taxonomy" id="2926318"/>
    <lineage>
        <taxon>Bacteria</taxon>
        <taxon>Bacillati</taxon>
        <taxon>Bacillota</taxon>
        <taxon>Erysipelotrichia</taxon>
        <taxon>Erysipelotrichales</taxon>
        <taxon>Erysipelotrichaceae</taxon>
        <taxon>Grylomicrobium</taxon>
    </lineage>
</organism>
<reference evidence="2 3" key="1">
    <citation type="submission" date="2022-03" db="EMBL/GenBank/DDBJ databases">
        <title>Novel taxa within the pig intestine.</title>
        <authorList>
            <person name="Wylensek D."/>
            <person name="Bishof K."/>
            <person name="Afrizal A."/>
            <person name="Clavel T."/>
        </authorList>
    </citation>
    <scope>NUCLEOTIDE SEQUENCE [LARGE SCALE GENOMIC DNA]</scope>
    <source>
        <strain evidence="2 3">CLA-KB-P133</strain>
    </source>
</reference>
<dbReference type="Pfam" id="PF14353">
    <property type="entry name" value="CpXC"/>
    <property type="match status" value="1"/>
</dbReference>
<feature type="domain" description="CpXC" evidence="1">
    <location>
        <begin position="12"/>
        <end position="141"/>
    </location>
</feature>
<evidence type="ECO:0000259" key="1">
    <source>
        <dbReference type="Pfam" id="PF14353"/>
    </source>
</evidence>
<accession>A0AB35U3T0</accession>
<protein>
    <submittedName>
        <fullName evidence="2">CpXC domain-containing protein</fullName>
    </submittedName>
</protein>
<dbReference type="EMBL" id="JALBUR010000013">
    <property type="protein sequence ID" value="MDX8419748.1"/>
    <property type="molecule type" value="Genomic_DNA"/>
</dbReference>
<dbReference type="InterPro" id="IPR025682">
    <property type="entry name" value="CpXC_dom"/>
</dbReference>
<dbReference type="RefSeq" id="WP_370596065.1">
    <property type="nucleotide sequence ID" value="NZ_JALBUR010000013.1"/>
</dbReference>
<name>A0AB35U3T0_9FIRM</name>
<comment type="caution">
    <text evidence="2">The sequence shown here is derived from an EMBL/GenBank/DDBJ whole genome shotgun (WGS) entry which is preliminary data.</text>
</comment>
<gene>
    <name evidence="2" type="ORF">MOZ60_06530</name>
</gene>
<dbReference type="AlphaFoldDB" id="A0AB35U3T0"/>
<evidence type="ECO:0000313" key="3">
    <source>
        <dbReference type="Proteomes" id="UP001286174"/>
    </source>
</evidence>
<keyword evidence="3" id="KW-1185">Reference proteome</keyword>
<dbReference type="Proteomes" id="UP001286174">
    <property type="component" value="Unassembled WGS sequence"/>
</dbReference>
<sequence>MEKIKNVYTTKVTCGACGKTGDFTVHQLMDTLQDPQAASHILDGSAFYYRCPHCGEQTALSYTCLFHDGSKKLLYALADKDEDAARFQQLFSGQKEDGFPDAVQAWISQCTCRIVRSVPDLQEKIVLASLGLDDRVMEMCKYTAVSILLSTKRFDNIVHAWFNTDGDRWELVVDDGKEDLAFAQMPKQMYEDMAKQMPQLKNDKSFVVDEAWASRQAGRMN</sequence>
<proteinExistence type="predicted"/>